<dbReference type="PANTHER" id="PTHR42982">
    <property type="entry name" value="SEC-INDEPENDENT PROTEIN TRANSLOCASE PROTEIN TATA"/>
    <property type="match status" value="1"/>
</dbReference>
<accession>A0A399F027</accession>
<sequence>MGFGVLEVLIILLIAVLLFRARKLPELARGLGRAKREFEEAQRSDDP</sequence>
<evidence type="ECO:0000256" key="5">
    <source>
        <dbReference type="ARBA" id="ARBA00022989"/>
    </source>
</evidence>
<evidence type="ECO:0000256" key="1">
    <source>
        <dbReference type="ARBA" id="ARBA00004167"/>
    </source>
</evidence>
<evidence type="ECO:0000256" key="3">
    <source>
        <dbReference type="ARBA" id="ARBA00022692"/>
    </source>
</evidence>
<keyword evidence="7" id="KW-0472">Membrane</keyword>
<reference evidence="8 9" key="1">
    <citation type="submission" date="2018-08" db="EMBL/GenBank/DDBJ databases">
        <title>Meiothermus roseus NBRC 110900 genome sequencing project.</title>
        <authorList>
            <person name="Da Costa M.S."/>
            <person name="Albuquerque L."/>
            <person name="Raposo P."/>
            <person name="Froufe H.J.C."/>
            <person name="Barroso C.S."/>
            <person name="Egas C."/>
        </authorList>
    </citation>
    <scope>NUCLEOTIDE SEQUENCE [LARGE SCALE GENOMIC DNA]</scope>
    <source>
        <strain evidence="8 9">NBRC 110900</strain>
    </source>
</reference>
<protein>
    <submittedName>
        <fullName evidence="8">Sec-independent protein translocase protein TatA</fullName>
    </submittedName>
</protein>
<comment type="subcellular location">
    <subcellularLocation>
        <location evidence="1">Membrane</location>
        <topology evidence="1">Single-pass membrane protein</topology>
    </subcellularLocation>
</comment>
<keyword evidence="5" id="KW-1133">Transmembrane helix</keyword>
<dbReference type="Gene3D" id="1.20.5.3310">
    <property type="match status" value="1"/>
</dbReference>
<keyword evidence="9" id="KW-1185">Reference proteome</keyword>
<organism evidence="8 9">
    <name type="scientific">Calidithermus roseus</name>
    <dbReference type="NCBI Taxonomy" id="1644118"/>
    <lineage>
        <taxon>Bacteria</taxon>
        <taxon>Thermotogati</taxon>
        <taxon>Deinococcota</taxon>
        <taxon>Deinococci</taxon>
        <taxon>Thermales</taxon>
        <taxon>Thermaceae</taxon>
        <taxon>Calidithermus</taxon>
    </lineage>
</organism>
<keyword evidence="3" id="KW-0812">Transmembrane</keyword>
<dbReference type="GO" id="GO:0015031">
    <property type="term" value="P:protein transport"/>
    <property type="evidence" value="ECO:0007669"/>
    <property type="project" value="UniProtKB-KW"/>
</dbReference>
<name>A0A399F027_9DEIN</name>
<dbReference type="AlphaFoldDB" id="A0A399F027"/>
<dbReference type="PANTHER" id="PTHR42982:SF1">
    <property type="entry name" value="SEC-INDEPENDENT PROTEIN TRANSLOCASE PROTEIN TATA"/>
    <property type="match status" value="1"/>
</dbReference>
<evidence type="ECO:0000313" key="8">
    <source>
        <dbReference type="EMBL" id="RIH89006.1"/>
    </source>
</evidence>
<dbReference type="Proteomes" id="UP000265341">
    <property type="component" value="Unassembled WGS sequence"/>
</dbReference>
<dbReference type="GO" id="GO:0016020">
    <property type="term" value="C:membrane"/>
    <property type="evidence" value="ECO:0007669"/>
    <property type="project" value="UniProtKB-ARBA"/>
</dbReference>
<dbReference type="EMBL" id="QWLA01000006">
    <property type="protein sequence ID" value="RIH89006.1"/>
    <property type="molecule type" value="Genomic_DNA"/>
</dbReference>
<evidence type="ECO:0000256" key="2">
    <source>
        <dbReference type="ARBA" id="ARBA00022448"/>
    </source>
</evidence>
<evidence type="ECO:0000313" key="9">
    <source>
        <dbReference type="Proteomes" id="UP000265341"/>
    </source>
</evidence>
<proteinExistence type="predicted"/>
<keyword evidence="6" id="KW-0811">Translocation</keyword>
<keyword evidence="2" id="KW-0813">Transport</keyword>
<comment type="caution">
    <text evidence="8">The sequence shown here is derived from an EMBL/GenBank/DDBJ whole genome shotgun (WGS) entry which is preliminary data.</text>
</comment>
<dbReference type="RefSeq" id="WP_119275967.1">
    <property type="nucleotide sequence ID" value="NZ_QWLA01000006.1"/>
</dbReference>
<keyword evidence="4" id="KW-0653">Protein transport</keyword>
<evidence type="ECO:0000256" key="7">
    <source>
        <dbReference type="ARBA" id="ARBA00023136"/>
    </source>
</evidence>
<evidence type="ECO:0000256" key="4">
    <source>
        <dbReference type="ARBA" id="ARBA00022927"/>
    </source>
</evidence>
<evidence type="ECO:0000256" key="6">
    <source>
        <dbReference type="ARBA" id="ARBA00023010"/>
    </source>
</evidence>
<dbReference type="InterPro" id="IPR003369">
    <property type="entry name" value="TatA/B/E"/>
</dbReference>
<gene>
    <name evidence="8" type="primary">tatA</name>
    <name evidence="8" type="ORF">Mrose_00613</name>
</gene>
<dbReference type="Pfam" id="PF02416">
    <property type="entry name" value="TatA_B_E"/>
    <property type="match status" value="1"/>
</dbReference>